<evidence type="ECO:0000313" key="2">
    <source>
        <dbReference type="Proteomes" id="UP000183253"/>
    </source>
</evidence>
<keyword evidence="2" id="KW-1185">Reference proteome</keyword>
<proteinExistence type="predicted"/>
<reference evidence="1 2" key="1">
    <citation type="submission" date="2016-10" db="EMBL/GenBank/DDBJ databases">
        <authorList>
            <person name="de Groot N.N."/>
        </authorList>
    </citation>
    <scope>NUCLEOTIDE SEQUENCE [LARGE SCALE GENOMIC DNA]</scope>
    <source>
        <strain evidence="1 2">DSM 25383</strain>
    </source>
</reference>
<accession>A0A1H4DFD7</accession>
<dbReference type="SUPFAM" id="SSF69349">
    <property type="entry name" value="Phage fibre proteins"/>
    <property type="match status" value="1"/>
</dbReference>
<dbReference type="OrthoDB" id="2236309at2"/>
<dbReference type="EMBL" id="FNRI01000005">
    <property type="protein sequence ID" value="SEA70992.1"/>
    <property type="molecule type" value="Genomic_DNA"/>
</dbReference>
<dbReference type="STRING" id="1033731.SAMN05444145_105251"/>
<dbReference type="RefSeq" id="WP_010260787.1">
    <property type="nucleotide sequence ID" value="NZ_CAEG01000005.1"/>
</dbReference>
<dbReference type="AlphaFoldDB" id="A0A1H4DFD7"/>
<name>A0A1H4DFD7_9BACT</name>
<evidence type="ECO:0000313" key="1">
    <source>
        <dbReference type="EMBL" id="SEA70992.1"/>
    </source>
</evidence>
<organism evidence="1 2">
    <name type="scientific">Alistipes timonensis JC136</name>
    <dbReference type="NCBI Taxonomy" id="1033731"/>
    <lineage>
        <taxon>Bacteria</taxon>
        <taxon>Pseudomonadati</taxon>
        <taxon>Bacteroidota</taxon>
        <taxon>Bacteroidia</taxon>
        <taxon>Bacteroidales</taxon>
        <taxon>Rikenellaceae</taxon>
        <taxon>Alistipes</taxon>
    </lineage>
</organism>
<evidence type="ECO:0008006" key="3">
    <source>
        <dbReference type="Google" id="ProtNLM"/>
    </source>
</evidence>
<protein>
    <recommendedName>
        <fullName evidence="3">Major tropism determinant N-terminal domain-containing protein</fullName>
    </recommendedName>
</protein>
<dbReference type="Proteomes" id="UP000183253">
    <property type="component" value="Unassembled WGS sequence"/>
</dbReference>
<gene>
    <name evidence="1" type="ORF">SAMN05444145_105251</name>
</gene>
<sequence>MEDNQALAALEQVLLAARIAHTTGTEAEWTTANPVLLKGEVGFVEGTSPVKFKVGDGTKTWSALGWGQPTTLAQLAADATHRLVTDAEKSAWNAKADKTYTDNAIADEATKRTQGDAAALQSAKSYTDTSLTEERVVRESGDRTTLESAKSYADKKIADVVNGSPEALDTLKELSDALGGDANFSATVAGQIGKKVDKVTGKGLSTEDYTTEEKAKLAGITAGANNYTHPSTHPASMITPDATHRFVTDAEKSTWSGKAEKTVATASAAGLMSAADKQKLDDLTGGSLIIKCSIPGMS</sequence>